<dbReference type="GO" id="GO:0005829">
    <property type="term" value="C:cytosol"/>
    <property type="evidence" value="ECO:0007669"/>
    <property type="project" value="TreeGrafter"/>
</dbReference>
<dbReference type="GO" id="GO:0006281">
    <property type="term" value="P:DNA repair"/>
    <property type="evidence" value="ECO:0007669"/>
    <property type="project" value="TreeGrafter"/>
</dbReference>
<evidence type="ECO:0000256" key="1">
    <source>
        <dbReference type="ARBA" id="ARBA00007958"/>
    </source>
</evidence>
<dbReference type="SUPFAM" id="SSF56784">
    <property type="entry name" value="HAD-like"/>
    <property type="match status" value="1"/>
</dbReference>
<dbReference type="SFLD" id="SFLDG01129">
    <property type="entry name" value="C1.5:_HAD__Beta-PGM__Phosphata"/>
    <property type="match status" value="1"/>
</dbReference>
<keyword evidence="4" id="KW-1185">Reference proteome</keyword>
<evidence type="ECO:0000313" key="3">
    <source>
        <dbReference type="EMBL" id="TSD13932.1"/>
    </source>
</evidence>
<evidence type="ECO:0000256" key="2">
    <source>
        <dbReference type="SAM" id="MobiDB-lite"/>
    </source>
</evidence>
<comment type="similarity">
    <text evidence="1">Belongs to the HAD-like hydrolase superfamily.</text>
</comment>
<dbReference type="Gene3D" id="1.10.150.240">
    <property type="entry name" value="Putative phosphatase, domain 2"/>
    <property type="match status" value="1"/>
</dbReference>
<gene>
    <name evidence="3" type="ORF">DP107_09795</name>
</gene>
<evidence type="ECO:0000313" key="4">
    <source>
        <dbReference type="Proteomes" id="UP000319894"/>
    </source>
</evidence>
<comment type="caution">
    <text evidence="3">The sequence shown here is derived from an EMBL/GenBank/DDBJ whole genome shotgun (WGS) entry which is preliminary data.</text>
</comment>
<dbReference type="InterPro" id="IPR050155">
    <property type="entry name" value="HAD-like_hydrolase_sf"/>
</dbReference>
<dbReference type="NCBIfam" id="TIGR01549">
    <property type="entry name" value="HAD-SF-IA-v1"/>
    <property type="match status" value="1"/>
</dbReference>
<dbReference type="GO" id="GO:0008967">
    <property type="term" value="F:phosphoglycolate phosphatase activity"/>
    <property type="evidence" value="ECO:0007669"/>
    <property type="project" value="TreeGrafter"/>
</dbReference>
<dbReference type="InterPro" id="IPR006439">
    <property type="entry name" value="HAD-SF_hydro_IA"/>
</dbReference>
<dbReference type="PANTHER" id="PTHR43434:SF1">
    <property type="entry name" value="PHOSPHOGLYCOLATE PHOSPHATASE"/>
    <property type="match status" value="1"/>
</dbReference>
<dbReference type="Proteomes" id="UP000319894">
    <property type="component" value="Unassembled WGS sequence"/>
</dbReference>
<dbReference type="InterPro" id="IPR023198">
    <property type="entry name" value="PGP-like_dom2"/>
</dbReference>
<reference evidence="3 4" key="1">
    <citation type="submission" date="2018-06" db="EMBL/GenBank/DDBJ databases">
        <title>Natronomonas sp. F16-60 a new haloarchaeon isolated from a solar saltern of Isla Cristina, Huelva, Spain.</title>
        <authorList>
            <person name="Duran-Viseras A."/>
            <person name="Sanchez-Porro C."/>
            <person name="Ventosa A."/>
        </authorList>
    </citation>
    <scope>NUCLEOTIDE SEQUENCE [LARGE SCALE GENOMIC DNA]</scope>
    <source>
        <strain evidence="3 4">F16-60</strain>
    </source>
</reference>
<dbReference type="SFLD" id="SFLDS00003">
    <property type="entry name" value="Haloacid_Dehalogenase"/>
    <property type="match status" value="1"/>
</dbReference>
<name>A0A554N994_9EURY</name>
<dbReference type="AlphaFoldDB" id="A0A554N994"/>
<dbReference type="InterPro" id="IPR023214">
    <property type="entry name" value="HAD_sf"/>
</dbReference>
<dbReference type="Pfam" id="PF00702">
    <property type="entry name" value="Hydrolase"/>
    <property type="match status" value="1"/>
</dbReference>
<protein>
    <submittedName>
        <fullName evidence="3">HAD family hydrolase</fullName>
    </submittedName>
</protein>
<dbReference type="Gene3D" id="3.40.50.1000">
    <property type="entry name" value="HAD superfamily/HAD-like"/>
    <property type="match status" value="1"/>
</dbReference>
<feature type="region of interest" description="Disordered" evidence="2">
    <location>
        <begin position="1"/>
        <end position="25"/>
    </location>
</feature>
<dbReference type="PANTHER" id="PTHR43434">
    <property type="entry name" value="PHOSPHOGLYCOLATE PHOSPHATASE"/>
    <property type="match status" value="1"/>
</dbReference>
<organism evidence="3 4">
    <name type="scientific">Haloglomus irregulare</name>
    <dbReference type="NCBI Taxonomy" id="2234134"/>
    <lineage>
        <taxon>Archaea</taxon>
        <taxon>Methanobacteriati</taxon>
        <taxon>Methanobacteriota</taxon>
        <taxon>Stenosarchaea group</taxon>
        <taxon>Halobacteria</taxon>
        <taxon>Halobacteriales</taxon>
        <taxon>Natronomonadaceae</taxon>
        <taxon>Haloglomus</taxon>
    </lineage>
</organism>
<accession>A0A554N994</accession>
<dbReference type="InParanoid" id="A0A554N994"/>
<proteinExistence type="inferred from homology"/>
<dbReference type="EMBL" id="QMDX01000005">
    <property type="protein sequence ID" value="TSD13932.1"/>
    <property type="molecule type" value="Genomic_DNA"/>
</dbReference>
<sequence length="263" mass="28266">MPVDGPTRPTAHGDDTAFTPPAPGCGMGEHRDYDAVFWDIGGVIVELASIREGYAAFLAELAAEHGLDPDPAVERWKRALGEHFGAAEGTEYRTAAEGYRRATAAVFEAEGREPPPESAWRPILDRSLDAALRTEPGAIGTVRALDEAGIYQAVISDVDTAEAMSMFDELGIDDCFAHVTTSEAVGYKKPDRRMFETALDRAAEHGIDAGRGVMVGDRYEHDIEGASALGLDAIAYGEDASGPVATYQLSNLRDILDIVTVRR</sequence>
<keyword evidence="3" id="KW-0378">Hydrolase</keyword>
<dbReference type="InterPro" id="IPR036412">
    <property type="entry name" value="HAD-like_sf"/>
</dbReference>